<dbReference type="Pfam" id="PF13202">
    <property type="entry name" value="EF-hand_5"/>
    <property type="match status" value="2"/>
</dbReference>
<dbReference type="InterPro" id="IPR002048">
    <property type="entry name" value="EF_hand_dom"/>
</dbReference>
<gene>
    <name evidence="3" type="ORF">Fcan01_18194</name>
</gene>
<protein>
    <submittedName>
        <fullName evidence="3">Phosphatidylserine decarboxylase proenzyme 2</fullName>
    </submittedName>
</protein>
<dbReference type="InterPro" id="IPR011992">
    <property type="entry name" value="EF-hand-dom_pair"/>
</dbReference>
<name>A0A226DPV0_FOLCA</name>
<evidence type="ECO:0000256" key="1">
    <source>
        <dbReference type="ARBA" id="ARBA00022837"/>
    </source>
</evidence>
<dbReference type="PROSITE" id="PS50222">
    <property type="entry name" value="EF_HAND_2"/>
    <property type="match status" value="2"/>
</dbReference>
<dbReference type="OrthoDB" id="26525at2759"/>
<dbReference type="AlphaFoldDB" id="A0A226DPV0"/>
<dbReference type="EMBL" id="LNIX01000014">
    <property type="protein sequence ID" value="OXA46874.1"/>
    <property type="molecule type" value="Genomic_DNA"/>
</dbReference>
<evidence type="ECO:0000259" key="2">
    <source>
        <dbReference type="PROSITE" id="PS50222"/>
    </source>
</evidence>
<dbReference type="CDD" id="cd00051">
    <property type="entry name" value="EFh"/>
    <property type="match status" value="1"/>
</dbReference>
<dbReference type="SMART" id="SM00054">
    <property type="entry name" value="EFh"/>
    <property type="match status" value="2"/>
</dbReference>
<sequence length="162" mass="18262">MSESHILAKPFTPQELENLKSILRNLPSYKDNTIHNSEYITFCNAAGIPTTPEQAEAYKNYFRVPRGDDLCSVNDIMKVFESLHDIKAYCLTVAKHFDKNGDGEISMEEYDAGVAAMKAFDPDLFGEKGKLGFDELIKKADKNNDGKLQVEELAAWFSNMQN</sequence>
<evidence type="ECO:0000313" key="3">
    <source>
        <dbReference type="EMBL" id="OXA46874.1"/>
    </source>
</evidence>
<evidence type="ECO:0000313" key="4">
    <source>
        <dbReference type="Proteomes" id="UP000198287"/>
    </source>
</evidence>
<organism evidence="3 4">
    <name type="scientific">Folsomia candida</name>
    <name type="common">Springtail</name>
    <dbReference type="NCBI Taxonomy" id="158441"/>
    <lineage>
        <taxon>Eukaryota</taxon>
        <taxon>Metazoa</taxon>
        <taxon>Ecdysozoa</taxon>
        <taxon>Arthropoda</taxon>
        <taxon>Hexapoda</taxon>
        <taxon>Collembola</taxon>
        <taxon>Entomobryomorpha</taxon>
        <taxon>Isotomoidea</taxon>
        <taxon>Isotomidae</taxon>
        <taxon>Proisotominae</taxon>
        <taxon>Folsomia</taxon>
    </lineage>
</organism>
<accession>A0A226DPV0</accession>
<proteinExistence type="predicted"/>
<feature type="domain" description="EF-hand" evidence="2">
    <location>
        <begin position="128"/>
        <end position="162"/>
    </location>
</feature>
<dbReference type="PROSITE" id="PS00018">
    <property type="entry name" value="EF_HAND_1"/>
    <property type="match status" value="2"/>
</dbReference>
<keyword evidence="4" id="KW-1185">Reference proteome</keyword>
<reference evidence="3 4" key="1">
    <citation type="submission" date="2015-12" db="EMBL/GenBank/DDBJ databases">
        <title>The genome of Folsomia candida.</title>
        <authorList>
            <person name="Faddeeva A."/>
            <person name="Derks M.F."/>
            <person name="Anvar Y."/>
            <person name="Smit S."/>
            <person name="Van Straalen N."/>
            <person name="Roelofs D."/>
        </authorList>
    </citation>
    <scope>NUCLEOTIDE SEQUENCE [LARGE SCALE GENOMIC DNA]</scope>
    <source>
        <strain evidence="3 4">VU population</strain>
        <tissue evidence="3">Whole body</tissue>
    </source>
</reference>
<dbReference type="Proteomes" id="UP000198287">
    <property type="component" value="Unassembled WGS sequence"/>
</dbReference>
<feature type="domain" description="EF-hand" evidence="2">
    <location>
        <begin position="85"/>
        <end position="120"/>
    </location>
</feature>
<dbReference type="GO" id="GO:0005509">
    <property type="term" value="F:calcium ion binding"/>
    <property type="evidence" value="ECO:0007669"/>
    <property type="project" value="InterPro"/>
</dbReference>
<dbReference type="InterPro" id="IPR018247">
    <property type="entry name" value="EF_Hand_1_Ca_BS"/>
</dbReference>
<comment type="caution">
    <text evidence="3">The sequence shown here is derived from an EMBL/GenBank/DDBJ whole genome shotgun (WGS) entry which is preliminary data.</text>
</comment>
<keyword evidence="1" id="KW-0106">Calcium</keyword>
<dbReference type="Gene3D" id="1.10.238.10">
    <property type="entry name" value="EF-hand"/>
    <property type="match status" value="1"/>
</dbReference>
<dbReference type="SUPFAM" id="SSF47473">
    <property type="entry name" value="EF-hand"/>
    <property type="match status" value="1"/>
</dbReference>